<dbReference type="SUPFAM" id="SSF160574">
    <property type="entry name" value="BT0923-like"/>
    <property type="match status" value="1"/>
</dbReference>
<dbReference type="AlphaFoldDB" id="A0A5M4B6P5"/>
<accession>A0A5M4B6P5</accession>
<evidence type="ECO:0000313" key="3">
    <source>
        <dbReference type="Proteomes" id="UP000398217"/>
    </source>
</evidence>
<gene>
    <name evidence="2" type="ORF">RCZ01_04900</name>
</gene>
<sequence length="145" mass="15643">MKKNILYIFALVSFLVSCGGSDDKVVGINDVPNVGQAFISKHFSGLKVSQTVKDNDGSYDVRFTNGTEVDFDAQGNWTSVSAADGQTLADTSFIPNAITSYIAQNYPKNGINSIEKTVTGYEVELVGLAQELTFDKNGNFTGLKK</sequence>
<keyword evidence="3" id="KW-1185">Reference proteome</keyword>
<organism evidence="2 3">
    <name type="scientific">Capnocytophaga felis</name>
    <dbReference type="NCBI Taxonomy" id="2267611"/>
    <lineage>
        <taxon>Bacteria</taxon>
        <taxon>Pseudomonadati</taxon>
        <taxon>Bacteroidota</taxon>
        <taxon>Flavobacteriia</taxon>
        <taxon>Flavobacteriales</taxon>
        <taxon>Flavobacteriaceae</taxon>
        <taxon>Capnocytophaga</taxon>
    </lineage>
</organism>
<dbReference type="RefSeq" id="WP_155283882.1">
    <property type="nucleotide sequence ID" value="NZ_BLBC01000005.1"/>
</dbReference>
<evidence type="ECO:0000259" key="1">
    <source>
        <dbReference type="Pfam" id="PF11396"/>
    </source>
</evidence>
<proteinExistence type="predicted"/>
<comment type="caution">
    <text evidence="2">The sequence shown here is derived from an EMBL/GenBank/DDBJ whole genome shotgun (WGS) entry which is preliminary data.</text>
</comment>
<evidence type="ECO:0000313" key="2">
    <source>
        <dbReference type="EMBL" id="GET45188.1"/>
    </source>
</evidence>
<feature type="domain" description="Putative beta-lactamase-inhibitor-like PepSY-like" evidence="1">
    <location>
        <begin position="58"/>
        <end position="140"/>
    </location>
</feature>
<dbReference type="InterPro" id="IPR021533">
    <property type="entry name" value="PepSY-like"/>
</dbReference>
<dbReference type="Gene3D" id="3.40.1420.30">
    <property type="match status" value="1"/>
</dbReference>
<dbReference type="Pfam" id="PF11396">
    <property type="entry name" value="PepSY_like"/>
    <property type="match status" value="1"/>
</dbReference>
<dbReference type="Proteomes" id="UP000398217">
    <property type="component" value="Unassembled WGS sequence"/>
</dbReference>
<dbReference type="PROSITE" id="PS51257">
    <property type="entry name" value="PROKAR_LIPOPROTEIN"/>
    <property type="match status" value="1"/>
</dbReference>
<reference evidence="3" key="1">
    <citation type="journal article" date="2020" name="Int. J. Syst. Evol. Microbiol.">
        <title>Capnocytophaga felis sp. nov. isolated from the feline oral cavity.</title>
        <authorList>
            <person name="Suzuki M."/>
            <person name="Umeda K."/>
            <person name="Kimura M."/>
            <person name="Imaoka K."/>
            <person name="Morikawa S."/>
            <person name="Maeda K."/>
        </authorList>
    </citation>
    <scope>NUCLEOTIDE SEQUENCE [LARGE SCALE GENOMIC DNA]</scope>
    <source>
        <strain evidence="3">KC07070</strain>
    </source>
</reference>
<dbReference type="EMBL" id="BLBC01000005">
    <property type="protein sequence ID" value="GET45188.1"/>
    <property type="molecule type" value="Genomic_DNA"/>
</dbReference>
<protein>
    <recommendedName>
        <fullName evidence="1">Putative beta-lactamase-inhibitor-like PepSY-like domain-containing protein</fullName>
    </recommendedName>
</protein>
<name>A0A5M4B6P5_9FLAO</name>
<dbReference type="OrthoDB" id="710080at2"/>